<keyword evidence="2" id="KW-1185">Reference proteome</keyword>
<dbReference type="AlphaFoldDB" id="A0A0H4I371"/>
<evidence type="ECO:0000313" key="1">
    <source>
        <dbReference type="EMBL" id="AKO52120.1"/>
    </source>
</evidence>
<proteinExistence type="predicted"/>
<protein>
    <submittedName>
        <fullName evidence="1">NGG1p interacting factor 3 protein, NIF3</fullName>
    </submittedName>
</protein>
<dbReference type="KEGG" id="mpq:ABA45_06520"/>
<dbReference type="Proteomes" id="UP000036406">
    <property type="component" value="Chromosome"/>
</dbReference>
<dbReference type="PATRIC" id="fig|330734.3.peg.1379"/>
<name>A0A0H4I371_9GAMM</name>
<sequence>MYKICYFVPESHLDETKHALFGAGAGRIGDYDQCAWQILGRGQFRPLDGSQPFIGQAGVLETIAEYKVELVCAEGCVRNAIAALKATHPYEEPAYEVLALTQF</sequence>
<dbReference type="EMBL" id="CP011494">
    <property type="protein sequence ID" value="AKO52120.1"/>
    <property type="molecule type" value="Genomic_DNA"/>
</dbReference>
<organism evidence="1 2">
    <name type="scientific">Marinobacter psychrophilus</name>
    <dbReference type="NCBI Taxonomy" id="330734"/>
    <lineage>
        <taxon>Bacteria</taxon>
        <taxon>Pseudomonadati</taxon>
        <taxon>Pseudomonadota</taxon>
        <taxon>Gammaproteobacteria</taxon>
        <taxon>Pseudomonadales</taxon>
        <taxon>Marinobacteraceae</taxon>
        <taxon>Marinobacter</taxon>
    </lineage>
</organism>
<reference evidence="1 2" key="1">
    <citation type="submission" date="2015-05" db="EMBL/GenBank/DDBJ databases">
        <title>Complete genome of Marinobacter psychrophilus strain 20041T isolated from sea-ice of the Canadian Basin.</title>
        <authorList>
            <person name="Song L."/>
            <person name="Ren L."/>
            <person name="Yu Y."/>
            <person name="Wang X."/>
        </authorList>
    </citation>
    <scope>NUCLEOTIDE SEQUENCE [LARGE SCALE GENOMIC DNA]</scope>
    <source>
        <strain evidence="1 2">20041</strain>
    </source>
</reference>
<dbReference type="PANTHER" id="PTHR41774">
    <property type="match status" value="1"/>
</dbReference>
<dbReference type="InterPro" id="IPR015867">
    <property type="entry name" value="N-reg_PII/ATP_PRibTrfase_C"/>
</dbReference>
<accession>A0A0H4I371</accession>
<dbReference type="SUPFAM" id="SSF102705">
    <property type="entry name" value="NIF3 (NGG1p interacting factor 3)-like"/>
    <property type="match status" value="1"/>
</dbReference>
<evidence type="ECO:0000313" key="2">
    <source>
        <dbReference type="Proteomes" id="UP000036406"/>
    </source>
</evidence>
<dbReference type="PANTHER" id="PTHR41774:SF1">
    <property type="entry name" value="NGG1P INTERACTING FACTOR NIF3"/>
    <property type="match status" value="1"/>
</dbReference>
<dbReference type="FunFam" id="3.30.70.120:FF:000006">
    <property type="entry name" value="GTP cyclohydrolase 1 type 2 homolog"/>
    <property type="match status" value="1"/>
</dbReference>
<gene>
    <name evidence="1" type="ORF">ABA45_06520</name>
</gene>
<dbReference type="Gene3D" id="3.30.70.120">
    <property type="match status" value="1"/>
</dbReference>
<dbReference type="InterPro" id="IPR036069">
    <property type="entry name" value="DUF34/NIF3_sf"/>
</dbReference>
<dbReference type="RefSeq" id="WP_048384816.1">
    <property type="nucleotide sequence ID" value="NZ_CP011494.1"/>
</dbReference>